<evidence type="ECO:0000256" key="2">
    <source>
        <dbReference type="PROSITE-ProRule" id="PRU00708"/>
    </source>
</evidence>
<keyword evidence="4" id="KW-1185">Reference proteome</keyword>
<dbReference type="PROSITE" id="PS51375">
    <property type="entry name" value="PPR"/>
    <property type="match status" value="1"/>
</dbReference>
<dbReference type="InterPro" id="IPR002885">
    <property type="entry name" value="PPR_rpt"/>
</dbReference>
<dbReference type="GO" id="GO:0003723">
    <property type="term" value="F:RNA binding"/>
    <property type="evidence" value="ECO:0007669"/>
    <property type="project" value="InterPro"/>
</dbReference>
<dbReference type="GO" id="GO:0009451">
    <property type="term" value="P:RNA modification"/>
    <property type="evidence" value="ECO:0007669"/>
    <property type="project" value="InterPro"/>
</dbReference>
<dbReference type="Pfam" id="PF13041">
    <property type="entry name" value="PPR_2"/>
    <property type="match status" value="1"/>
</dbReference>
<keyword evidence="1" id="KW-0677">Repeat</keyword>
<proteinExistence type="predicted"/>
<reference evidence="3" key="1">
    <citation type="submission" date="2020-06" db="EMBL/GenBank/DDBJ databases">
        <authorList>
            <person name="Li T."/>
            <person name="Hu X."/>
            <person name="Zhang T."/>
            <person name="Song X."/>
            <person name="Zhang H."/>
            <person name="Dai N."/>
            <person name="Sheng W."/>
            <person name="Hou X."/>
            <person name="Wei L."/>
        </authorList>
    </citation>
    <scope>NUCLEOTIDE SEQUENCE</scope>
    <source>
        <strain evidence="3">3651</strain>
        <tissue evidence="3">Leaf</tissue>
    </source>
</reference>
<dbReference type="PANTHER" id="PTHR47926">
    <property type="entry name" value="PENTATRICOPEPTIDE REPEAT-CONTAINING PROTEIN"/>
    <property type="match status" value="1"/>
</dbReference>
<dbReference type="Gene3D" id="1.25.40.10">
    <property type="entry name" value="Tetratricopeptide repeat domain"/>
    <property type="match status" value="1"/>
</dbReference>
<reference evidence="3" key="2">
    <citation type="journal article" date="2024" name="Plant">
        <title>Genomic evolution and insights into agronomic trait innovations of Sesamum species.</title>
        <authorList>
            <person name="Miao H."/>
            <person name="Wang L."/>
            <person name="Qu L."/>
            <person name="Liu H."/>
            <person name="Sun Y."/>
            <person name="Le M."/>
            <person name="Wang Q."/>
            <person name="Wei S."/>
            <person name="Zheng Y."/>
            <person name="Lin W."/>
            <person name="Duan Y."/>
            <person name="Cao H."/>
            <person name="Xiong S."/>
            <person name="Wang X."/>
            <person name="Wei L."/>
            <person name="Li C."/>
            <person name="Ma Q."/>
            <person name="Ju M."/>
            <person name="Zhao R."/>
            <person name="Li G."/>
            <person name="Mu C."/>
            <person name="Tian Q."/>
            <person name="Mei H."/>
            <person name="Zhang T."/>
            <person name="Gao T."/>
            <person name="Zhang H."/>
        </authorList>
    </citation>
    <scope>NUCLEOTIDE SEQUENCE</scope>
    <source>
        <strain evidence="3">3651</strain>
    </source>
</reference>
<dbReference type="InterPro" id="IPR046960">
    <property type="entry name" value="PPR_At4g14850-like_plant"/>
</dbReference>
<evidence type="ECO:0000313" key="3">
    <source>
        <dbReference type="EMBL" id="KAK4438548.1"/>
    </source>
</evidence>
<dbReference type="InterPro" id="IPR011990">
    <property type="entry name" value="TPR-like_helical_dom_sf"/>
</dbReference>
<evidence type="ECO:0000313" key="4">
    <source>
        <dbReference type="Proteomes" id="UP001293254"/>
    </source>
</evidence>
<comment type="caution">
    <text evidence="3">The sequence shown here is derived from an EMBL/GenBank/DDBJ whole genome shotgun (WGS) entry which is preliminary data.</text>
</comment>
<gene>
    <name evidence="3" type="ORF">Salat_0189200</name>
</gene>
<dbReference type="AlphaFoldDB" id="A0AAE1YZ00"/>
<dbReference type="EMBL" id="JACGWO010000001">
    <property type="protein sequence ID" value="KAK4438548.1"/>
    <property type="molecule type" value="Genomic_DNA"/>
</dbReference>
<name>A0AAE1YZ00_9LAMI</name>
<protein>
    <submittedName>
        <fullName evidence="3">Pentatricopeptide repeat-containing protein</fullName>
    </submittedName>
</protein>
<sequence length="199" mass="22665">MVYALTAFPSQFLTRKAAIADFQENPKTLILERCKTSKELNQVHAYLIKTRRLHHPAVAEPLLESAALVLPDQAIDYAVSIFRQLENPDSSAYNVMIRGFNKRQSPEKSLLLFRQMVEHSVRPDEFTFPSVLKACSKLGALREGEQIHAHIVKLIDGFGCKEFVGNSLVYIHNEKLLPTIWRTLTNWWRLSKGPLVLPA</sequence>
<dbReference type="NCBIfam" id="TIGR00756">
    <property type="entry name" value="PPR"/>
    <property type="match status" value="1"/>
</dbReference>
<organism evidence="3 4">
    <name type="scientific">Sesamum alatum</name>
    <dbReference type="NCBI Taxonomy" id="300844"/>
    <lineage>
        <taxon>Eukaryota</taxon>
        <taxon>Viridiplantae</taxon>
        <taxon>Streptophyta</taxon>
        <taxon>Embryophyta</taxon>
        <taxon>Tracheophyta</taxon>
        <taxon>Spermatophyta</taxon>
        <taxon>Magnoliopsida</taxon>
        <taxon>eudicotyledons</taxon>
        <taxon>Gunneridae</taxon>
        <taxon>Pentapetalae</taxon>
        <taxon>asterids</taxon>
        <taxon>lamiids</taxon>
        <taxon>Lamiales</taxon>
        <taxon>Pedaliaceae</taxon>
        <taxon>Sesamum</taxon>
    </lineage>
</organism>
<accession>A0AAE1YZ00</accession>
<dbReference type="FunFam" id="1.25.40.10:FF:000470">
    <property type="entry name" value="Pentatricopeptide repeat-containing protein At5g66520"/>
    <property type="match status" value="1"/>
</dbReference>
<evidence type="ECO:0000256" key="1">
    <source>
        <dbReference type="ARBA" id="ARBA00022737"/>
    </source>
</evidence>
<feature type="repeat" description="PPR" evidence="2">
    <location>
        <begin position="89"/>
        <end position="123"/>
    </location>
</feature>
<dbReference type="Proteomes" id="UP001293254">
    <property type="component" value="Unassembled WGS sequence"/>
</dbReference>